<comment type="caution">
    <text evidence="1">The sequence shown here is derived from an EMBL/GenBank/DDBJ whole genome shotgun (WGS) entry which is preliminary data.</text>
</comment>
<dbReference type="RefSeq" id="WP_149669089.1">
    <property type="nucleotide sequence ID" value="NZ_VTUZ01000003.1"/>
</dbReference>
<keyword evidence="2" id="KW-1185">Reference proteome</keyword>
<dbReference type="AlphaFoldDB" id="A0A5B0HH46"/>
<name>A0A5B0HH46_9BURK</name>
<sequence length="145" mass="16210">MNDAYRQLQQNYIDAMRAVTPDIIAWWEAHCPYRWTEPVPAAAMAPFHRRWPAGPAGHPRIIAIFRQYFFAVDDLNDEYAAANAADADGEDEDVWGEDVPPPDIAYVRPADLLIDDLANAAPDLYEIMQGFVFVPIGSDPEGGMC</sequence>
<evidence type="ECO:0000313" key="1">
    <source>
        <dbReference type="EMBL" id="KAA1014521.1"/>
    </source>
</evidence>
<dbReference type="EMBL" id="VTUZ01000003">
    <property type="protein sequence ID" value="KAA1014521.1"/>
    <property type="molecule type" value="Genomic_DNA"/>
</dbReference>
<organism evidence="1 2">
    <name type="scientific">Paraburkholderia panacisoli</name>
    <dbReference type="NCBI Taxonomy" id="2603818"/>
    <lineage>
        <taxon>Bacteria</taxon>
        <taxon>Pseudomonadati</taxon>
        <taxon>Pseudomonadota</taxon>
        <taxon>Betaproteobacteria</taxon>
        <taxon>Burkholderiales</taxon>
        <taxon>Burkholderiaceae</taxon>
        <taxon>Paraburkholderia</taxon>
    </lineage>
</organism>
<gene>
    <name evidence="1" type="ORF">FVF58_06730</name>
</gene>
<evidence type="ECO:0000313" key="2">
    <source>
        <dbReference type="Proteomes" id="UP000325273"/>
    </source>
</evidence>
<reference evidence="1 2" key="1">
    <citation type="submission" date="2019-08" db="EMBL/GenBank/DDBJ databases">
        <title>Paraburkholderia sp. DCY113.</title>
        <authorList>
            <person name="Kang J."/>
        </authorList>
    </citation>
    <scope>NUCLEOTIDE SEQUENCE [LARGE SCALE GENOMIC DNA]</scope>
    <source>
        <strain evidence="1 2">DCY113</strain>
    </source>
</reference>
<accession>A0A5B0HH46</accession>
<proteinExistence type="predicted"/>
<dbReference type="Proteomes" id="UP000325273">
    <property type="component" value="Unassembled WGS sequence"/>
</dbReference>
<protein>
    <submittedName>
        <fullName evidence="1">Uncharacterized protein</fullName>
    </submittedName>
</protein>